<dbReference type="Gene3D" id="3.90.1150.200">
    <property type="match status" value="1"/>
</dbReference>
<dbReference type="SUPFAM" id="SSF159888">
    <property type="entry name" value="YdhG-like"/>
    <property type="match status" value="1"/>
</dbReference>
<evidence type="ECO:0000313" key="3">
    <source>
        <dbReference type="Proteomes" id="UP000198215"/>
    </source>
</evidence>
<gene>
    <name evidence="2" type="ORF">GA0070614_3320</name>
</gene>
<evidence type="ECO:0000259" key="1">
    <source>
        <dbReference type="Pfam" id="PF08818"/>
    </source>
</evidence>
<sequence length="121" mass="13190">MTTVTDYLDGLDEPLREIGARLRPVIEDALPGATGAMWHGHPVWGRGDRPGRDPVCLVKAYPSYLTFGLWQGQEVDDPSGRLTPGARSMASVKLRTPDEVDPVLFGDWLRQAYAGAGREAA</sequence>
<protein>
    <recommendedName>
        <fullName evidence="1">YdhG-like domain-containing protein</fullName>
    </recommendedName>
</protein>
<dbReference type="AlphaFoldDB" id="A0A1C5ISS8"/>
<dbReference type="EMBL" id="LT607753">
    <property type="protein sequence ID" value="SCG61193.1"/>
    <property type="molecule type" value="Genomic_DNA"/>
</dbReference>
<dbReference type="Proteomes" id="UP000198215">
    <property type="component" value="Chromosome I"/>
</dbReference>
<keyword evidence="3" id="KW-1185">Reference proteome</keyword>
<accession>A0A1C5ISS8</accession>
<dbReference type="InterPro" id="IPR014922">
    <property type="entry name" value="YdhG-like"/>
</dbReference>
<feature type="domain" description="YdhG-like" evidence="1">
    <location>
        <begin position="16"/>
        <end position="112"/>
    </location>
</feature>
<evidence type="ECO:0000313" key="2">
    <source>
        <dbReference type="EMBL" id="SCG61193.1"/>
    </source>
</evidence>
<dbReference type="OrthoDB" id="192368at2"/>
<name>A0A1C5ISS8_9ACTN</name>
<reference evidence="3" key="1">
    <citation type="submission" date="2016-06" db="EMBL/GenBank/DDBJ databases">
        <authorList>
            <person name="Varghese N."/>
            <person name="Submissions Spin"/>
        </authorList>
    </citation>
    <scope>NUCLEOTIDE SEQUENCE [LARGE SCALE GENOMIC DNA]</scope>
    <source>
        <strain evidence="3">DSM 45161</strain>
    </source>
</reference>
<proteinExistence type="predicted"/>
<organism evidence="2 3">
    <name type="scientific">Micromonospora coxensis</name>
    <dbReference type="NCBI Taxonomy" id="356852"/>
    <lineage>
        <taxon>Bacteria</taxon>
        <taxon>Bacillati</taxon>
        <taxon>Actinomycetota</taxon>
        <taxon>Actinomycetes</taxon>
        <taxon>Micromonosporales</taxon>
        <taxon>Micromonosporaceae</taxon>
        <taxon>Micromonospora</taxon>
    </lineage>
</organism>
<dbReference type="Pfam" id="PF08818">
    <property type="entry name" value="DUF1801"/>
    <property type="match status" value="1"/>
</dbReference>
<dbReference type="RefSeq" id="WP_088976786.1">
    <property type="nucleotide sequence ID" value="NZ_LT607753.1"/>
</dbReference>